<dbReference type="HOGENOM" id="CLU_632897_0_0_9"/>
<comment type="caution">
    <text evidence="1">The sequence shown here is derived from an EMBL/GenBank/DDBJ whole genome shotgun (WGS) entry which is preliminary data.</text>
</comment>
<sequence>MVNFMNDFINVVIDSAKNELCDLKEFILYFNIRNKKIDRIILEIENQLKNFNIDKIDIKLFQLYFNVRLDILKNNVHLKFKSPIFTENIIKTNITPFDYERAMNPDSLDIKLKKIFFRSGMSAINGVLMLLSSFKFLKNSSLLFSSTYFETKNLVNNFYNNYFLIKNKEQDLIWYDLIKSYDIIFFDIIDYSNLQKTIDIKKLINSLNGSNKSIIFLVVDITIECLDFDFNYVVNNINDKKIIIFCVNSLIKLNQFGFEFFNLGSVEIYSNIDYEYIEIIYEKLKSFRTFSGTSLTHLEELIFNNEIFSVKNILNYKKNIYSNTDYLFSSIVKNSCLDIKFSEGISPYILLKINFRSDLKFYRDFIFSLKKFLLSNKTFISNGTSFGFRHIRAEIVKTNCDNFLRISPGVYRGLNFFLTIEFIKNFKGGDSNL</sequence>
<gene>
    <name evidence="1" type="ORF">PEPMIC_01125</name>
</gene>
<accession>A8SLX2</accession>
<dbReference type="Proteomes" id="UP000003162">
    <property type="component" value="Unassembled WGS sequence"/>
</dbReference>
<dbReference type="eggNOG" id="COG0626">
    <property type="taxonomic scope" value="Bacteria"/>
</dbReference>
<evidence type="ECO:0000313" key="2">
    <source>
        <dbReference type="Proteomes" id="UP000003162"/>
    </source>
</evidence>
<protein>
    <submittedName>
        <fullName evidence="1">Uncharacterized protein</fullName>
    </submittedName>
</protein>
<name>A8SLX2_9FIRM</name>
<evidence type="ECO:0000313" key="1">
    <source>
        <dbReference type="EMBL" id="EDP23321.1"/>
    </source>
</evidence>
<dbReference type="AlphaFoldDB" id="A8SLX2"/>
<organism evidence="1 2">
    <name type="scientific">Parvimonas micra ATCC 33270</name>
    <dbReference type="NCBI Taxonomy" id="411465"/>
    <lineage>
        <taxon>Bacteria</taxon>
        <taxon>Bacillati</taxon>
        <taxon>Bacillota</taxon>
        <taxon>Tissierellia</taxon>
        <taxon>Tissierellales</taxon>
        <taxon>Peptoniphilaceae</taxon>
        <taxon>Parvimonas</taxon>
    </lineage>
</organism>
<proteinExistence type="predicted"/>
<reference evidence="1 2" key="2">
    <citation type="submission" date="2007-09" db="EMBL/GenBank/DDBJ databases">
        <authorList>
            <person name="Fulton L."/>
            <person name="Clifton S."/>
            <person name="Fulton B."/>
            <person name="Xu J."/>
            <person name="Minx P."/>
            <person name="Pepin K.H."/>
            <person name="Johnson M."/>
            <person name="Thiruvilangam P."/>
            <person name="Bhonagiri V."/>
            <person name="Nash W.E."/>
            <person name="Mardis E.R."/>
            <person name="Wilson R.K."/>
        </authorList>
    </citation>
    <scope>NUCLEOTIDE SEQUENCE [LARGE SCALE GENOMIC DNA]</scope>
    <source>
        <strain evidence="1 2">ATCC 33270</strain>
    </source>
</reference>
<dbReference type="EMBL" id="ABEE02000017">
    <property type="protein sequence ID" value="EDP23321.1"/>
    <property type="molecule type" value="Genomic_DNA"/>
</dbReference>
<reference evidence="1 2" key="1">
    <citation type="submission" date="2007-09" db="EMBL/GenBank/DDBJ databases">
        <title>Draft genome sequence of Peptostreptococcus micros (ATCC 33270).</title>
        <authorList>
            <person name="Sudarsanam P."/>
            <person name="Ley R."/>
            <person name="Guruge J."/>
            <person name="Turnbaugh P.J."/>
            <person name="Mahowald M."/>
            <person name="Liep D."/>
            <person name="Gordon J."/>
        </authorList>
    </citation>
    <scope>NUCLEOTIDE SEQUENCE [LARGE SCALE GENOMIC DNA]</scope>
    <source>
        <strain evidence="1 2">ATCC 33270</strain>
    </source>
</reference>